<keyword evidence="2" id="KW-0378">Hydrolase</keyword>
<dbReference type="Pfam" id="PF00756">
    <property type="entry name" value="Esterase"/>
    <property type="match status" value="1"/>
</dbReference>
<dbReference type="Proteomes" id="UP000253919">
    <property type="component" value="Unassembled WGS sequence"/>
</dbReference>
<dbReference type="InterPro" id="IPR011658">
    <property type="entry name" value="PA14_dom"/>
</dbReference>
<dbReference type="OrthoDB" id="9784036at2"/>
<dbReference type="InterPro" id="IPR029058">
    <property type="entry name" value="AB_hydrolase_fold"/>
</dbReference>
<evidence type="ECO:0000256" key="1">
    <source>
        <dbReference type="ARBA" id="ARBA00005622"/>
    </source>
</evidence>
<dbReference type="SUPFAM" id="SSF56988">
    <property type="entry name" value="Anthrax protective antigen"/>
    <property type="match status" value="1"/>
</dbReference>
<name>A0A369QPK2_9BACT</name>
<evidence type="ECO:0000313" key="4">
    <source>
        <dbReference type="EMBL" id="RDC65595.1"/>
    </source>
</evidence>
<reference evidence="4 5" key="1">
    <citation type="submission" date="2018-04" db="EMBL/GenBank/DDBJ databases">
        <title>Adhaeribacter sp. HMF7616 genome sequencing and assembly.</title>
        <authorList>
            <person name="Kang H."/>
            <person name="Kang J."/>
            <person name="Cha I."/>
            <person name="Kim H."/>
            <person name="Joh K."/>
        </authorList>
    </citation>
    <scope>NUCLEOTIDE SEQUENCE [LARGE SCALE GENOMIC DNA]</scope>
    <source>
        <strain evidence="4 5">HMF7616</strain>
    </source>
</reference>
<dbReference type="PANTHER" id="PTHR40841:SF2">
    <property type="entry name" value="SIDEROPHORE-DEGRADING ESTERASE (EUROFUNG)"/>
    <property type="match status" value="1"/>
</dbReference>
<dbReference type="Gene3D" id="3.90.182.10">
    <property type="entry name" value="Toxin - Anthrax Protective Antigen,domain 1"/>
    <property type="match status" value="1"/>
</dbReference>
<gene>
    <name evidence="4" type="ORF">AHMF7616_04225</name>
</gene>
<evidence type="ECO:0000256" key="2">
    <source>
        <dbReference type="ARBA" id="ARBA00022801"/>
    </source>
</evidence>
<dbReference type="GO" id="GO:0016788">
    <property type="term" value="F:hydrolase activity, acting on ester bonds"/>
    <property type="evidence" value="ECO:0007669"/>
    <property type="project" value="TreeGrafter"/>
</dbReference>
<dbReference type="EMBL" id="QASA01000001">
    <property type="protein sequence ID" value="RDC65595.1"/>
    <property type="molecule type" value="Genomic_DNA"/>
</dbReference>
<dbReference type="Gene3D" id="3.40.50.1820">
    <property type="entry name" value="alpha/beta hydrolase"/>
    <property type="match status" value="1"/>
</dbReference>
<sequence length="515" mass="57891">MKNLKISFFIAGFLIGFLLVGPIKAQKVNTLPDSLYSAILKETRKMGVILPQNYKAGNTNKYDVLYILDGEWNTNLAIQLYGFMEYARYIPSNMILVSVPNLYQKDLNLRDRDFTPSAVKDGSVSGGAANFLAFFKNELIPYINQKYPTKKENNTLYGTSLGGLFTVYAFLQEPTLFKSYLTVEPSLWWDNGYVNKMAAQKLPTMAGINNTLWLSVRDGRDYHDMGVAALDSVLQQKAPAGLLWQVAQYPDETHFSTIWKGVYDGLRFSYTGHLHEGNILLKPRNGLVVPGKPFTVECANFFTNTQFRYTTNGQEPTLASATLKKENNFNVSETTTITVKSFSPRQEYTRILRGNFKISAALAAVPKPKAVQPGGLRYTYYAGNYQKWPDLKKLKPVQSGLAGKDFNGNNFQNSGGFACLVEGFLEVPEEGYYIFQMADDSTSRVYLGKELIMGQNNVAGTGQSYLLPLQKGFYPIRVEYLQKPGGPRLSPIWWKPAHQADTMIPLELLYSRTKT</sequence>
<organism evidence="4 5">
    <name type="scientific">Adhaeribacter pallidiroseus</name>
    <dbReference type="NCBI Taxonomy" id="2072847"/>
    <lineage>
        <taxon>Bacteria</taxon>
        <taxon>Pseudomonadati</taxon>
        <taxon>Bacteroidota</taxon>
        <taxon>Cytophagia</taxon>
        <taxon>Cytophagales</taxon>
        <taxon>Hymenobacteraceae</taxon>
        <taxon>Adhaeribacter</taxon>
    </lineage>
</organism>
<dbReference type="PROSITE" id="PS51820">
    <property type="entry name" value="PA14"/>
    <property type="match status" value="1"/>
</dbReference>
<dbReference type="SUPFAM" id="SSF53474">
    <property type="entry name" value="alpha/beta-Hydrolases"/>
    <property type="match status" value="1"/>
</dbReference>
<keyword evidence="5" id="KW-1185">Reference proteome</keyword>
<evidence type="ECO:0000313" key="5">
    <source>
        <dbReference type="Proteomes" id="UP000253919"/>
    </source>
</evidence>
<comment type="caution">
    <text evidence="4">The sequence shown here is derived from an EMBL/GenBank/DDBJ whole genome shotgun (WGS) entry which is preliminary data.</text>
</comment>
<comment type="similarity">
    <text evidence="1">Belongs to the esterase D family.</text>
</comment>
<dbReference type="Pfam" id="PF07691">
    <property type="entry name" value="PA14"/>
    <property type="match status" value="1"/>
</dbReference>
<dbReference type="InterPro" id="IPR052558">
    <property type="entry name" value="Siderophore_Hydrolase_D"/>
</dbReference>
<dbReference type="SMART" id="SM00758">
    <property type="entry name" value="PA14"/>
    <property type="match status" value="1"/>
</dbReference>
<dbReference type="AlphaFoldDB" id="A0A369QPK2"/>
<accession>A0A369QPK2</accession>
<feature type="domain" description="PA14" evidence="3">
    <location>
        <begin position="371"/>
        <end position="508"/>
    </location>
</feature>
<proteinExistence type="inferred from homology"/>
<evidence type="ECO:0000259" key="3">
    <source>
        <dbReference type="PROSITE" id="PS51820"/>
    </source>
</evidence>
<dbReference type="InterPro" id="IPR037524">
    <property type="entry name" value="PA14/GLEYA"/>
</dbReference>
<dbReference type="InterPro" id="IPR000801">
    <property type="entry name" value="Esterase-like"/>
</dbReference>
<dbReference type="PANTHER" id="PTHR40841">
    <property type="entry name" value="SIDEROPHORE TRIACETYLFUSARININE C ESTERASE"/>
    <property type="match status" value="1"/>
</dbReference>
<protein>
    <submittedName>
        <fullName evidence="4">Ferri-bacillibactin esterase BesA</fullName>
    </submittedName>
</protein>
<dbReference type="RefSeq" id="WP_115374583.1">
    <property type="nucleotide sequence ID" value="NZ_QASA01000001.1"/>
</dbReference>